<evidence type="ECO:0000313" key="2">
    <source>
        <dbReference type="Proteomes" id="UP000631535"/>
    </source>
</evidence>
<organism evidence="1 2">
    <name type="scientific">Streptomyces daqingensis</name>
    <dbReference type="NCBI Taxonomy" id="1472640"/>
    <lineage>
        <taxon>Bacteria</taxon>
        <taxon>Bacillati</taxon>
        <taxon>Actinomycetota</taxon>
        <taxon>Actinomycetes</taxon>
        <taxon>Kitasatosporales</taxon>
        <taxon>Streptomycetaceae</taxon>
        <taxon>Streptomyces</taxon>
    </lineage>
</organism>
<protein>
    <recommendedName>
        <fullName evidence="3">CopG family transcriptional regulator</fullName>
    </recommendedName>
</protein>
<dbReference type="Proteomes" id="UP000631535">
    <property type="component" value="Unassembled WGS sequence"/>
</dbReference>
<reference evidence="2" key="1">
    <citation type="journal article" date="2019" name="Int. J. Syst. Evol. Microbiol.">
        <title>The Global Catalogue of Microorganisms (GCM) 10K type strain sequencing project: providing services to taxonomists for standard genome sequencing and annotation.</title>
        <authorList>
            <consortium name="The Broad Institute Genomics Platform"/>
            <consortium name="The Broad Institute Genome Sequencing Center for Infectious Disease"/>
            <person name="Wu L."/>
            <person name="Ma J."/>
        </authorList>
    </citation>
    <scope>NUCLEOTIDE SEQUENCE [LARGE SCALE GENOMIC DNA]</scope>
    <source>
        <strain evidence="2">CGMCC 4.7178</strain>
    </source>
</reference>
<evidence type="ECO:0000313" key="1">
    <source>
        <dbReference type="EMBL" id="GGO42286.1"/>
    </source>
</evidence>
<dbReference type="EMBL" id="BMMP01000001">
    <property type="protein sequence ID" value="GGO42286.1"/>
    <property type="molecule type" value="Genomic_DNA"/>
</dbReference>
<gene>
    <name evidence="1" type="ORF">GCM10012287_02800</name>
</gene>
<proteinExistence type="predicted"/>
<name>A0ABQ2LRI2_9ACTN</name>
<comment type="caution">
    <text evidence="1">The sequence shown here is derived from an EMBL/GenBank/DDBJ whole genome shotgun (WGS) entry which is preliminary data.</text>
</comment>
<keyword evidence="2" id="KW-1185">Reference proteome</keyword>
<accession>A0ABQ2LRI2</accession>
<sequence length="73" mass="7805">MTARQVSVRRDHDLNDALALLASAGWSTSDAIRYAVRLLADAHEGAWDAGTTQVGRPVEVVAATVQERVSDSV</sequence>
<evidence type="ECO:0008006" key="3">
    <source>
        <dbReference type="Google" id="ProtNLM"/>
    </source>
</evidence>